<comment type="caution">
    <text evidence="8">The sequence shown here is derived from an EMBL/GenBank/DDBJ whole genome shotgun (WGS) entry which is preliminary data.</text>
</comment>
<feature type="signal peptide" evidence="7">
    <location>
        <begin position="1"/>
        <end position="16"/>
    </location>
</feature>
<dbReference type="InterPro" id="IPR051041">
    <property type="entry name" value="FMRFamide-related_np"/>
</dbReference>
<evidence type="ECO:0000256" key="1">
    <source>
        <dbReference type="ARBA" id="ARBA00004613"/>
    </source>
</evidence>
<feature type="chain" id="PRO_5035716846" description="FMRFamide" evidence="7">
    <location>
        <begin position="17"/>
        <end position="147"/>
    </location>
</feature>
<feature type="region of interest" description="Disordered" evidence="6">
    <location>
        <begin position="99"/>
        <end position="147"/>
    </location>
</feature>
<sequence>MHAWLVLLLAMAVADAVFEPSKRADSLRNIELLSRRSALDKNFMRFGRSGDNYLRFGKSTDGFMRFGRADLPNDKANFIRFGRAGSDGNANFMRFGRMNSEESEERPAAAANAGPMVRLGRPSGGLDNNNFMRFGRDKEESDDEQSS</sequence>
<proteinExistence type="inferred from homology"/>
<organism evidence="8 9">
    <name type="scientific">Cloeon dipterum</name>
    <dbReference type="NCBI Taxonomy" id="197152"/>
    <lineage>
        <taxon>Eukaryota</taxon>
        <taxon>Metazoa</taxon>
        <taxon>Ecdysozoa</taxon>
        <taxon>Arthropoda</taxon>
        <taxon>Hexapoda</taxon>
        <taxon>Insecta</taxon>
        <taxon>Pterygota</taxon>
        <taxon>Palaeoptera</taxon>
        <taxon>Ephemeroptera</taxon>
        <taxon>Pisciforma</taxon>
        <taxon>Baetidae</taxon>
        <taxon>Cloeon</taxon>
    </lineage>
</organism>
<evidence type="ECO:0000256" key="3">
    <source>
        <dbReference type="ARBA" id="ARBA00022525"/>
    </source>
</evidence>
<name>A0A8S1BXD0_9INSE</name>
<evidence type="ECO:0000313" key="9">
    <source>
        <dbReference type="Proteomes" id="UP000494165"/>
    </source>
</evidence>
<keyword evidence="7" id="KW-0732">Signal</keyword>
<dbReference type="AlphaFoldDB" id="A0A8S1BXD0"/>
<reference evidence="8 9" key="1">
    <citation type="submission" date="2020-04" db="EMBL/GenBank/DDBJ databases">
        <authorList>
            <person name="Alioto T."/>
            <person name="Alioto T."/>
            <person name="Gomez Garrido J."/>
        </authorList>
    </citation>
    <scope>NUCLEOTIDE SEQUENCE [LARGE SCALE GENOMIC DNA]</scope>
</reference>
<evidence type="ECO:0000256" key="7">
    <source>
        <dbReference type="SAM" id="SignalP"/>
    </source>
</evidence>
<dbReference type="EMBL" id="CADEPI010000003">
    <property type="protein sequence ID" value="CAB3360320.1"/>
    <property type="molecule type" value="Genomic_DNA"/>
</dbReference>
<evidence type="ECO:0000256" key="6">
    <source>
        <dbReference type="SAM" id="MobiDB-lite"/>
    </source>
</evidence>
<dbReference type="InterPro" id="IPR002544">
    <property type="entry name" value="FMRFamid-related_peptide-like"/>
</dbReference>
<dbReference type="GO" id="GO:0007218">
    <property type="term" value="P:neuropeptide signaling pathway"/>
    <property type="evidence" value="ECO:0007669"/>
    <property type="project" value="UniProtKB-KW"/>
</dbReference>
<dbReference type="GO" id="GO:0005576">
    <property type="term" value="C:extracellular region"/>
    <property type="evidence" value="ECO:0007669"/>
    <property type="project" value="UniProtKB-SubCell"/>
</dbReference>
<dbReference type="PANTHER" id="PTHR20986">
    <property type="entry name" value="FMRFAMIDE-RELATED PEPTIDES"/>
    <property type="match status" value="1"/>
</dbReference>
<evidence type="ECO:0000313" key="8">
    <source>
        <dbReference type="EMBL" id="CAB3360320.1"/>
    </source>
</evidence>
<dbReference type="PANTHER" id="PTHR20986:SF24">
    <property type="entry name" value="FMRFAMIDE-LIKE NEUROPEPTIDES 1"/>
    <property type="match status" value="1"/>
</dbReference>
<evidence type="ECO:0000256" key="2">
    <source>
        <dbReference type="ARBA" id="ARBA00006356"/>
    </source>
</evidence>
<evidence type="ECO:0008006" key="10">
    <source>
        <dbReference type="Google" id="ProtNLM"/>
    </source>
</evidence>
<keyword evidence="5" id="KW-0527">Neuropeptide</keyword>
<dbReference type="Pfam" id="PF01581">
    <property type="entry name" value="FARP"/>
    <property type="match status" value="4"/>
</dbReference>
<keyword evidence="4" id="KW-0027">Amidation</keyword>
<protein>
    <recommendedName>
        <fullName evidence="10">FMRFamide</fullName>
    </recommendedName>
</protein>
<keyword evidence="9" id="KW-1185">Reference proteome</keyword>
<accession>A0A8S1BXD0</accession>
<dbReference type="Proteomes" id="UP000494165">
    <property type="component" value="Unassembled WGS sequence"/>
</dbReference>
<keyword evidence="3" id="KW-0964">Secreted</keyword>
<comment type="subcellular location">
    <subcellularLocation>
        <location evidence="1">Secreted</location>
    </subcellularLocation>
</comment>
<gene>
    <name evidence="8" type="ORF">CLODIP_2_CD08733</name>
</gene>
<evidence type="ECO:0000256" key="5">
    <source>
        <dbReference type="ARBA" id="ARBA00023320"/>
    </source>
</evidence>
<comment type="similarity">
    <text evidence="2">Belongs to the FARP (FMRFamide related peptide) family.</text>
</comment>
<dbReference type="OrthoDB" id="5813613at2759"/>
<evidence type="ECO:0000256" key="4">
    <source>
        <dbReference type="ARBA" id="ARBA00022815"/>
    </source>
</evidence>